<feature type="coiled-coil region" evidence="1">
    <location>
        <begin position="230"/>
        <end position="299"/>
    </location>
</feature>
<evidence type="ECO:0000313" key="2">
    <source>
        <dbReference type="Proteomes" id="UP000887566"/>
    </source>
</evidence>
<evidence type="ECO:0000256" key="1">
    <source>
        <dbReference type="SAM" id="Coils"/>
    </source>
</evidence>
<organism evidence="2 3">
    <name type="scientific">Plectus sambesii</name>
    <dbReference type="NCBI Taxonomy" id="2011161"/>
    <lineage>
        <taxon>Eukaryota</taxon>
        <taxon>Metazoa</taxon>
        <taxon>Ecdysozoa</taxon>
        <taxon>Nematoda</taxon>
        <taxon>Chromadorea</taxon>
        <taxon>Plectida</taxon>
        <taxon>Plectina</taxon>
        <taxon>Plectoidea</taxon>
        <taxon>Plectidae</taxon>
        <taxon>Plectus</taxon>
    </lineage>
</organism>
<keyword evidence="2" id="KW-1185">Reference proteome</keyword>
<dbReference type="WBParaSite" id="PSAMB.scaffold325size56525.g4663.t1">
    <property type="protein sequence ID" value="PSAMB.scaffold325size56525.g4663.t1"/>
    <property type="gene ID" value="PSAMB.scaffold325size56525.g4663"/>
</dbReference>
<dbReference type="AlphaFoldDB" id="A0A914W7V3"/>
<feature type="coiled-coil region" evidence="1">
    <location>
        <begin position="16"/>
        <end position="142"/>
    </location>
</feature>
<accession>A0A914W7V3</accession>
<keyword evidence="1" id="KW-0175">Coiled coil</keyword>
<name>A0A914W7V3_9BILA</name>
<evidence type="ECO:0000313" key="3">
    <source>
        <dbReference type="WBParaSite" id="PSAMB.scaffold325size56525.g4663.t1"/>
    </source>
</evidence>
<sequence>MPLTLVQQRLHDRREEKDKDNVIDKLQERLAELITENISLENEVRNNVADHNDVIDYLKRTVEKQDDEIARLEDQVHRGAKEFDLKLKTEQDRLFDDIANLTSEVERITTENAILRTQLSNMSHMESELSDLVIKINSLQGEIGVKNAEMARIHADHEQHVLAVSDRVKAEMQNEFDKKLIEAANEAFLQMDANAKKMHQINKTLTDEIKDREFRIKILNEKAAERAEELKLLGSEKQLLLQDNNKLKRQIERSENQAFNLNESLRQHAMNLAATERALAKERQKIAQMQESETMLKKELGQLKAFLNNVLNNADETVVADTFDENRIAVFAKLSHILNKFAL</sequence>
<protein>
    <submittedName>
        <fullName evidence="3">Uncharacterized protein</fullName>
    </submittedName>
</protein>
<proteinExistence type="predicted"/>
<dbReference type="Proteomes" id="UP000887566">
    <property type="component" value="Unplaced"/>
</dbReference>
<reference evidence="3" key="1">
    <citation type="submission" date="2022-11" db="UniProtKB">
        <authorList>
            <consortium name="WormBaseParasite"/>
        </authorList>
    </citation>
    <scope>IDENTIFICATION</scope>
</reference>